<evidence type="ECO:0000313" key="4">
    <source>
        <dbReference type="Proteomes" id="UP001465668"/>
    </source>
</evidence>
<feature type="region of interest" description="Disordered" evidence="1">
    <location>
        <begin position="303"/>
        <end position="373"/>
    </location>
</feature>
<dbReference type="EMBL" id="JARVKM010000024">
    <property type="protein sequence ID" value="KAK9776883.1"/>
    <property type="molecule type" value="Genomic_DNA"/>
</dbReference>
<proteinExistence type="predicted"/>
<protein>
    <submittedName>
        <fullName evidence="3">Amidoligase enzyme</fullName>
    </submittedName>
</protein>
<evidence type="ECO:0000313" key="3">
    <source>
        <dbReference type="EMBL" id="KAK9776883.1"/>
    </source>
</evidence>
<dbReference type="Proteomes" id="UP001465668">
    <property type="component" value="Unassembled WGS sequence"/>
</dbReference>
<dbReference type="PANTHER" id="PTHR36847">
    <property type="entry name" value="AMIDOLIGASE ENZYME"/>
    <property type="match status" value="1"/>
</dbReference>
<organism evidence="3 4">
    <name type="scientific">Seiridium cardinale</name>
    <dbReference type="NCBI Taxonomy" id="138064"/>
    <lineage>
        <taxon>Eukaryota</taxon>
        <taxon>Fungi</taxon>
        <taxon>Dikarya</taxon>
        <taxon>Ascomycota</taxon>
        <taxon>Pezizomycotina</taxon>
        <taxon>Sordariomycetes</taxon>
        <taxon>Xylariomycetidae</taxon>
        <taxon>Amphisphaeriales</taxon>
        <taxon>Sporocadaceae</taxon>
        <taxon>Seiridium</taxon>
    </lineage>
</organism>
<feature type="chain" id="PRO_5046190200" evidence="2">
    <location>
        <begin position="23"/>
        <end position="571"/>
    </location>
</feature>
<name>A0ABR2XST7_9PEZI</name>
<keyword evidence="2" id="KW-0732">Signal</keyword>
<feature type="signal peptide" evidence="2">
    <location>
        <begin position="1"/>
        <end position="22"/>
    </location>
</feature>
<evidence type="ECO:0000256" key="2">
    <source>
        <dbReference type="SAM" id="SignalP"/>
    </source>
</evidence>
<sequence length="571" mass="63554">MDSRFSFSVKLHLLVAALQVGAIDPHAGDGLVPIRIRPGIDIDVFTQAQSQIYDELEPAGISVVADPGHGHSNSKWSISHDETLNSDKELDRNYSWIGIQLGSPVFVAQGEDWDGVDNVVRLIKDHFRVAVTPACTYEVRVGIGEHLHYPFPDHIVEQMAQFLWTAEPTLSRIHDPRRQAARQKHALRKGSRMANGWTNEHADFWFRHDCWLTEKTPEWRRKEKMTGQRQVQQMYARRRDVNVPLTAFNVGSLAQTTKLDHDDGEYNTKCVDSPPEEYDEVEDDMSVQMTQATIAAWINRVESPESSTATAGGRVPQENDKLTGSTTEPHDPDQSLENALHNNGKGIAKRPQSGKGRLNLDPPARHTPQSEFASQSLSIVAAAASDESARFEDSTSWDLMDITSEAPALEHRHISTMAALCNIAANPWPVCLGNLLDPHSPGFGTLNYDFGNYDWATWKGRYITGSHEQWATHPDMDWSIGFLQAGGSLNAKWLKQWTTTACIGIVVWCYDICQSGLQEVLQELQMQEEVDSELEVAEPLGKYGLEDLLWDIGLGGLGALVGNQGDCLGKV</sequence>
<reference evidence="3 4" key="1">
    <citation type="submission" date="2024-02" db="EMBL/GenBank/DDBJ databases">
        <title>First draft genome assembly of two strains of Seiridium cardinale.</title>
        <authorList>
            <person name="Emiliani G."/>
            <person name="Scali E."/>
        </authorList>
    </citation>
    <scope>NUCLEOTIDE SEQUENCE [LARGE SCALE GENOMIC DNA]</scope>
    <source>
        <strain evidence="3 4">BM-138-000479</strain>
    </source>
</reference>
<keyword evidence="4" id="KW-1185">Reference proteome</keyword>
<evidence type="ECO:0000256" key="1">
    <source>
        <dbReference type="SAM" id="MobiDB-lite"/>
    </source>
</evidence>
<gene>
    <name evidence="3" type="ORF">SCAR479_06284</name>
</gene>
<accession>A0ABR2XST7</accession>
<comment type="caution">
    <text evidence="3">The sequence shown here is derived from an EMBL/GenBank/DDBJ whole genome shotgun (WGS) entry which is preliminary data.</text>
</comment>
<dbReference type="PANTHER" id="PTHR36847:SF1">
    <property type="entry name" value="AMIDOLIGASE ENZYME"/>
    <property type="match status" value="1"/>
</dbReference>